<keyword evidence="4" id="KW-1185">Reference proteome</keyword>
<dbReference type="PROSITE" id="PS51257">
    <property type="entry name" value="PROKAR_LIPOPROTEIN"/>
    <property type="match status" value="1"/>
</dbReference>
<keyword evidence="3" id="KW-0675">Receptor</keyword>
<evidence type="ECO:0000259" key="2">
    <source>
        <dbReference type="Pfam" id="PF07715"/>
    </source>
</evidence>
<feature type="chain" id="PRO_5045086551" evidence="1">
    <location>
        <begin position="21"/>
        <end position="817"/>
    </location>
</feature>
<feature type="signal peptide" evidence="1">
    <location>
        <begin position="1"/>
        <end position="20"/>
    </location>
</feature>
<dbReference type="InterPro" id="IPR037066">
    <property type="entry name" value="Plug_dom_sf"/>
</dbReference>
<dbReference type="InterPro" id="IPR012910">
    <property type="entry name" value="Plug_dom"/>
</dbReference>
<dbReference type="RefSeq" id="WP_191192026.1">
    <property type="nucleotide sequence ID" value="NZ_JACWMY010000019.1"/>
</dbReference>
<dbReference type="Gene3D" id="2.170.130.10">
    <property type="entry name" value="TonB-dependent receptor, plug domain"/>
    <property type="match status" value="1"/>
</dbReference>
<sequence>MKNMLTFVACILFSISCAFSQTDKSTTLKGQTSRLKTFLDQHEIEKAYLHFDKPYYAAGDTIYFKAYVIAGEKNALSPLSGVLYTDLIDPQNKILKAIKLQVIDGLAWGDIALPDSLPGGNYRVRAYTKLMQNYGNELFFDRVIPIGAIIKPAATKAAAALPKNKNTAAALPDIQFFPEGGDMVTGVPSKIAFKAIVPRGGGVNVSGTVLNNSNQPVAKISSVHLGMGVFSITPIAGETYHAELVYADGSKASVALPPARPDGVAVAVYDSTLKISVHINPSTAFYEQNKNQPLGLFIYSGGRLTTVSDVMDGPDMRFDIQKSGLHSGITQITLLSSKGEPLCERLVFINKDDKLDVSIATNKKEYKQREQVKVSLHVEDTDFDAAPAHFSVAVIDRGKVLVDEDKEENILTYLLLTSCLKGNIEEPGYYFNNTDDKKRSELDLVMLTHGYRRFTWKALANNDMPPPTDPAEKSLNITGLAKSVWGKPLNNGLITLIPQAGGGLLSEKTDSKGVFNFSNLVFYDSTRFVLNAVNAKGKNNTELTYIPEFRPPVDIKFYASTDTSSSGIIQAYLQNSKNQHEQFLKYYGKGIQLKEVKIQAVKKPAYRTQSLAGAGNADVMIKGNTLPQGGMLATALAGRIGGVYFSKSDEPAGGAPKMQIGSGPMLVIVDGVQREGKYAVINDIYPSDVETIEVLKYASASIYGMSGGNGVLIITTKQGAGTTEKDIISRGVLPLTITGFYKAREFYAPKYDHINDHTRPDLRSTIYWLPEISPDKNGNASFDFYNADGTGQYQIIIEGINNSGIAGAAKFTYQVKE</sequence>
<organism evidence="3 4">
    <name type="scientific">Mucilaginibacter pankratovii</name>
    <dbReference type="NCBI Taxonomy" id="2772110"/>
    <lineage>
        <taxon>Bacteria</taxon>
        <taxon>Pseudomonadati</taxon>
        <taxon>Bacteroidota</taxon>
        <taxon>Sphingobacteriia</taxon>
        <taxon>Sphingobacteriales</taxon>
        <taxon>Sphingobacteriaceae</taxon>
        <taxon>Mucilaginibacter</taxon>
    </lineage>
</organism>
<feature type="domain" description="TonB-dependent receptor plug" evidence="2">
    <location>
        <begin position="632"/>
        <end position="711"/>
    </location>
</feature>
<dbReference type="EMBL" id="JACWMY010000019">
    <property type="protein sequence ID" value="MBD1367395.1"/>
    <property type="molecule type" value="Genomic_DNA"/>
</dbReference>
<name>A0ABR7WYN8_9SPHI</name>
<proteinExistence type="predicted"/>
<evidence type="ECO:0000256" key="1">
    <source>
        <dbReference type="SAM" id="SignalP"/>
    </source>
</evidence>
<accession>A0ABR7WYN8</accession>
<evidence type="ECO:0000313" key="4">
    <source>
        <dbReference type="Proteomes" id="UP000606600"/>
    </source>
</evidence>
<reference evidence="3 4" key="1">
    <citation type="submission" date="2020-09" db="EMBL/GenBank/DDBJ databases">
        <title>Novel species of Mucilaginibacter isolated from a glacier on the Tibetan Plateau.</title>
        <authorList>
            <person name="Liu Q."/>
            <person name="Xin Y.-H."/>
        </authorList>
    </citation>
    <scope>NUCLEOTIDE SEQUENCE [LARGE SCALE GENOMIC DNA]</scope>
    <source>
        <strain evidence="3 4">ZT4R22</strain>
    </source>
</reference>
<evidence type="ECO:0000313" key="3">
    <source>
        <dbReference type="EMBL" id="MBD1367395.1"/>
    </source>
</evidence>
<dbReference type="Proteomes" id="UP000606600">
    <property type="component" value="Unassembled WGS sequence"/>
</dbReference>
<dbReference type="SUPFAM" id="SSF56935">
    <property type="entry name" value="Porins"/>
    <property type="match status" value="1"/>
</dbReference>
<comment type="caution">
    <text evidence="3">The sequence shown here is derived from an EMBL/GenBank/DDBJ whole genome shotgun (WGS) entry which is preliminary data.</text>
</comment>
<keyword evidence="1" id="KW-0732">Signal</keyword>
<gene>
    <name evidence="3" type="ORF">IDJ77_26525</name>
</gene>
<dbReference type="Gene3D" id="2.60.40.1930">
    <property type="match status" value="1"/>
</dbReference>
<dbReference type="Pfam" id="PF07715">
    <property type="entry name" value="Plug"/>
    <property type="match status" value="1"/>
</dbReference>
<protein>
    <submittedName>
        <fullName evidence="3">TonB-dependent receptor plug domain-containing protein</fullName>
    </submittedName>
</protein>